<dbReference type="STRING" id="3983.A0A2C9WBW1"/>
<dbReference type="Pfam" id="PF00010">
    <property type="entry name" value="HLH"/>
    <property type="match status" value="1"/>
</dbReference>
<gene>
    <name evidence="8" type="ORF">MANES_02G002400v8</name>
</gene>
<organism evidence="8 9">
    <name type="scientific">Manihot esculenta</name>
    <name type="common">Cassava</name>
    <name type="synonym">Jatropha manihot</name>
    <dbReference type="NCBI Taxonomy" id="3983"/>
    <lineage>
        <taxon>Eukaryota</taxon>
        <taxon>Viridiplantae</taxon>
        <taxon>Streptophyta</taxon>
        <taxon>Embryophyta</taxon>
        <taxon>Tracheophyta</taxon>
        <taxon>Spermatophyta</taxon>
        <taxon>Magnoliopsida</taxon>
        <taxon>eudicotyledons</taxon>
        <taxon>Gunneridae</taxon>
        <taxon>Pentapetalae</taxon>
        <taxon>rosids</taxon>
        <taxon>fabids</taxon>
        <taxon>Malpighiales</taxon>
        <taxon>Euphorbiaceae</taxon>
        <taxon>Crotonoideae</taxon>
        <taxon>Manihoteae</taxon>
        <taxon>Manihot</taxon>
    </lineage>
</organism>
<dbReference type="GO" id="GO:0005634">
    <property type="term" value="C:nucleus"/>
    <property type="evidence" value="ECO:0000318"/>
    <property type="project" value="GO_Central"/>
</dbReference>
<dbReference type="InterPro" id="IPR011598">
    <property type="entry name" value="bHLH_dom"/>
</dbReference>
<reference evidence="9" key="1">
    <citation type="journal article" date="2016" name="Nat. Biotechnol.">
        <title>Sequencing wild and cultivated cassava and related species reveals extensive interspecific hybridization and genetic diversity.</title>
        <authorList>
            <person name="Bredeson J.V."/>
            <person name="Lyons J.B."/>
            <person name="Prochnik S.E."/>
            <person name="Wu G.A."/>
            <person name="Ha C.M."/>
            <person name="Edsinger-Gonzales E."/>
            <person name="Grimwood J."/>
            <person name="Schmutz J."/>
            <person name="Rabbi I.Y."/>
            <person name="Egesi C."/>
            <person name="Nauluvula P."/>
            <person name="Lebot V."/>
            <person name="Ndunguru J."/>
            <person name="Mkamilo G."/>
            <person name="Bart R.S."/>
            <person name="Setter T.L."/>
            <person name="Gleadow R.M."/>
            <person name="Kulakow P."/>
            <person name="Ferguson M.E."/>
            <person name="Rounsley S."/>
            <person name="Rokhsar D.S."/>
        </authorList>
    </citation>
    <scope>NUCLEOTIDE SEQUENCE [LARGE SCALE GENOMIC DNA]</scope>
    <source>
        <strain evidence="9">cv. AM560-2</strain>
    </source>
</reference>
<evidence type="ECO:0000256" key="6">
    <source>
        <dbReference type="SAM" id="MobiDB-lite"/>
    </source>
</evidence>
<dbReference type="EMBL" id="CM004388">
    <property type="protein sequence ID" value="OAY56269.1"/>
    <property type="molecule type" value="Genomic_DNA"/>
</dbReference>
<dbReference type="SMR" id="A0A2C9WBW1"/>
<feature type="region of interest" description="Disordered" evidence="6">
    <location>
        <begin position="253"/>
        <end position="304"/>
    </location>
</feature>
<dbReference type="Gramene" id="Manes.02G002400.1.v8.1">
    <property type="protein sequence ID" value="Manes.02G002400.1.v8.1.CDS.1"/>
    <property type="gene ID" value="Manes.02G002400.v8.1"/>
</dbReference>
<dbReference type="Pfam" id="PF14215">
    <property type="entry name" value="bHLH-MYC_N"/>
    <property type="match status" value="1"/>
</dbReference>
<evidence type="ECO:0000256" key="1">
    <source>
        <dbReference type="ARBA" id="ARBA00004123"/>
    </source>
</evidence>
<comment type="caution">
    <text evidence="8">The sequence shown here is derived from an EMBL/GenBank/DDBJ whole genome shotgun (WGS) entry which is preliminary data.</text>
</comment>
<sequence length="471" mass="52274">MEEIMSPSSASSLLSFCQESSPPLHQRLHVILQSLPAWWLYAIFWQASNDSTGRIVLSWGDGNFRGSKEFSTEPSNKLNQHKFSFNLERKMSKEFQVLFTDDMDMDRLADADGTNYGWFYTASASRSFDVGEGIVGRTFGSGGFIWLIGDHRLQAYQCERVKEARMYGIRTLACVSTSCGVVELGSSHMIHEDWSTVQLCKSLFGADVACLISKNPSHEPQLQIPDRGACSLDFGMSSGGQIETSLDKQNEGYLKKDASGSGQGRSSSDSGPSDSEGNFAAGNNDGFRKRGRKPSGKEMPLNHVEAERQRRERLNHRFYALRSVVPNVSKMDKASLLADAVTYIQGLKGKVDELEAKLQAVSQKSKITSTVVYENPSTNCMVRPCSSYRDKAMEVDVNIVGSEAMIRVHSPDVNYPAARLMNTLRELEIQVHHASVSSINEMVLQDVVIKVPQGFTSEEAIISAIYQRMQN</sequence>
<dbReference type="Proteomes" id="UP000091857">
    <property type="component" value="Chromosome 2"/>
</dbReference>
<dbReference type="InterPro" id="IPR025610">
    <property type="entry name" value="MYC/MYB_N"/>
</dbReference>
<dbReference type="InterPro" id="IPR045084">
    <property type="entry name" value="AIB/MYC-like"/>
</dbReference>
<keyword evidence="4 5" id="KW-0539">Nucleus</keyword>
<dbReference type="PANTHER" id="PTHR11514:SF115">
    <property type="entry name" value="TRANSCRIPTION FACTOR"/>
    <property type="match status" value="1"/>
</dbReference>
<feature type="compositionally biased region" description="Low complexity" evidence="6">
    <location>
        <begin position="264"/>
        <end position="277"/>
    </location>
</feature>
<keyword evidence="2 5" id="KW-0805">Transcription regulation</keyword>
<evidence type="ECO:0000256" key="2">
    <source>
        <dbReference type="ARBA" id="ARBA00023015"/>
    </source>
</evidence>
<protein>
    <recommendedName>
        <fullName evidence="5">Transcription factor</fullName>
        <shortName evidence="5">bHLH transcription factor</shortName>
    </recommendedName>
    <alternativeName>
        <fullName evidence="5">Basic helix-loop-helix protein</fullName>
    </alternativeName>
</protein>
<comment type="subcellular location">
    <subcellularLocation>
        <location evidence="1 5">Nucleus</location>
    </subcellularLocation>
</comment>
<evidence type="ECO:0000256" key="5">
    <source>
        <dbReference type="RuleBase" id="RU369104"/>
    </source>
</evidence>
<evidence type="ECO:0000256" key="3">
    <source>
        <dbReference type="ARBA" id="ARBA00023163"/>
    </source>
</evidence>
<dbReference type="PROSITE" id="PS50888">
    <property type="entry name" value="BHLH"/>
    <property type="match status" value="1"/>
</dbReference>
<evidence type="ECO:0000256" key="4">
    <source>
        <dbReference type="ARBA" id="ARBA00023242"/>
    </source>
</evidence>
<keyword evidence="3 5" id="KW-0804">Transcription</keyword>
<dbReference type="OMA" id="SHMIHED"/>
<dbReference type="GO" id="GO:0003700">
    <property type="term" value="F:DNA-binding transcription factor activity"/>
    <property type="evidence" value="ECO:0000318"/>
    <property type="project" value="GO_Central"/>
</dbReference>
<dbReference type="OrthoDB" id="1926382at2759"/>
<dbReference type="PANTHER" id="PTHR11514">
    <property type="entry name" value="MYC"/>
    <property type="match status" value="1"/>
</dbReference>
<evidence type="ECO:0000259" key="7">
    <source>
        <dbReference type="PROSITE" id="PS50888"/>
    </source>
</evidence>
<dbReference type="GO" id="GO:0046983">
    <property type="term" value="F:protein dimerization activity"/>
    <property type="evidence" value="ECO:0007669"/>
    <property type="project" value="InterPro"/>
</dbReference>
<dbReference type="AlphaFoldDB" id="A0A2C9WBW1"/>
<dbReference type="SUPFAM" id="SSF47459">
    <property type="entry name" value="HLH, helix-loop-helix DNA-binding domain"/>
    <property type="match status" value="1"/>
</dbReference>
<name>A0A2C9WBW1_MANES</name>
<keyword evidence="9" id="KW-1185">Reference proteome</keyword>
<dbReference type="SMART" id="SM00353">
    <property type="entry name" value="HLH"/>
    <property type="match status" value="1"/>
</dbReference>
<evidence type="ECO:0000313" key="8">
    <source>
        <dbReference type="EMBL" id="OAY56269.1"/>
    </source>
</evidence>
<dbReference type="GO" id="GO:0006355">
    <property type="term" value="P:regulation of DNA-templated transcription"/>
    <property type="evidence" value="ECO:0000318"/>
    <property type="project" value="GO_Central"/>
</dbReference>
<proteinExistence type="predicted"/>
<dbReference type="GO" id="GO:0000976">
    <property type="term" value="F:transcription cis-regulatory region binding"/>
    <property type="evidence" value="ECO:0000318"/>
    <property type="project" value="GO_Central"/>
</dbReference>
<accession>A0A2C9WBW1</accession>
<feature type="domain" description="BHLH" evidence="7">
    <location>
        <begin position="298"/>
        <end position="347"/>
    </location>
</feature>
<dbReference type="InterPro" id="IPR054502">
    <property type="entry name" value="bHLH-TF_ACT-like_plant"/>
</dbReference>
<dbReference type="InterPro" id="IPR036638">
    <property type="entry name" value="HLH_DNA-bd_sf"/>
</dbReference>
<dbReference type="Pfam" id="PF22754">
    <property type="entry name" value="bHLH-TF_ACT-like_plant"/>
    <property type="match status" value="1"/>
</dbReference>
<dbReference type="Gene3D" id="4.10.280.10">
    <property type="entry name" value="Helix-loop-helix DNA-binding domain"/>
    <property type="match status" value="1"/>
</dbReference>
<evidence type="ECO:0000313" key="9">
    <source>
        <dbReference type="Proteomes" id="UP000091857"/>
    </source>
</evidence>